<gene>
    <name evidence="1" type="ORF">D9756_006329</name>
</gene>
<evidence type="ECO:0000313" key="1">
    <source>
        <dbReference type="EMBL" id="KAF5352863.1"/>
    </source>
</evidence>
<keyword evidence="2" id="KW-1185">Reference proteome</keyword>
<proteinExistence type="predicted"/>
<dbReference type="EMBL" id="JAACJO010000011">
    <property type="protein sequence ID" value="KAF5352863.1"/>
    <property type="molecule type" value="Genomic_DNA"/>
</dbReference>
<organism evidence="1 2">
    <name type="scientific">Leucocoprinus leucothites</name>
    <dbReference type="NCBI Taxonomy" id="201217"/>
    <lineage>
        <taxon>Eukaryota</taxon>
        <taxon>Fungi</taxon>
        <taxon>Dikarya</taxon>
        <taxon>Basidiomycota</taxon>
        <taxon>Agaricomycotina</taxon>
        <taxon>Agaricomycetes</taxon>
        <taxon>Agaricomycetidae</taxon>
        <taxon>Agaricales</taxon>
        <taxon>Agaricineae</taxon>
        <taxon>Agaricaceae</taxon>
        <taxon>Leucocoprinus</taxon>
    </lineage>
</organism>
<comment type="caution">
    <text evidence="1">The sequence shown here is derived from an EMBL/GenBank/DDBJ whole genome shotgun (WGS) entry which is preliminary data.</text>
</comment>
<accession>A0A8H5D445</accession>
<reference evidence="1 2" key="1">
    <citation type="journal article" date="2020" name="ISME J.">
        <title>Uncovering the hidden diversity of litter-decomposition mechanisms in mushroom-forming fungi.</title>
        <authorList>
            <person name="Floudas D."/>
            <person name="Bentzer J."/>
            <person name="Ahren D."/>
            <person name="Johansson T."/>
            <person name="Persson P."/>
            <person name="Tunlid A."/>
        </authorList>
    </citation>
    <scope>NUCLEOTIDE SEQUENCE [LARGE SCALE GENOMIC DNA]</scope>
    <source>
        <strain evidence="1 2">CBS 146.42</strain>
    </source>
</reference>
<dbReference type="AlphaFoldDB" id="A0A8H5D445"/>
<sequence length="99" mass="10985">MNSLEYCAHSLVLPPAGIRFANPLKVEPEIPPGRHSNIIFRPSATHLSSDFHAAVNLLVTHKLLPQLSKPQSLITPLTRYNVTAIRCHLPLSSSQQEKQ</sequence>
<evidence type="ECO:0000313" key="2">
    <source>
        <dbReference type="Proteomes" id="UP000559027"/>
    </source>
</evidence>
<name>A0A8H5D445_9AGAR</name>
<protein>
    <submittedName>
        <fullName evidence="1">Uncharacterized protein</fullName>
    </submittedName>
</protein>
<dbReference type="Proteomes" id="UP000559027">
    <property type="component" value="Unassembled WGS sequence"/>
</dbReference>